<reference evidence="1" key="1">
    <citation type="submission" date="2014-07" db="EMBL/GenBank/DDBJ databases">
        <authorList>
            <person name="Martin A.A"/>
            <person name="De Silva N."/>
        </authorList>
    </citation>
    <scope>NUCLEOTIDE SEQUENCE</scope>
</reference>
<dbReference type="AlphaFoldDB" id="A0A0K0FS44"/>
<protein>
    <submittedName>
        <fullName evidence="2">RNase H domain-containing protein</fullName>
    </submittedName>
</protein>
<sequence length="176" mass="20253">MLEWPIYKESKNNINKNLLMENITDKTFVDEKIKELENVKIIAASDGSSGKDSLGKATLIEVRIHNNIYLLQGSLEGRKVYHLERNLTHMDMELEALLFNAIITDNIPAVCIVDSEALIPMWENLMNMDPSEELRSRRRRILEIIKQCGLKKTSIMWLPRNSITLMDKVDNLAKNA</sequence>
<organism evidence="1 2">
    <name type="scientific">Strongyloides venezuelensis</name>
    <name type="common">Threadworm</name>
    <dbReference type="NCBI Taxonomy" id="75913"/>
    <lineage>
        <taxon>Eukaryota</taxon>
        <taxon>Metazoa</taxon>
        <taxon>Ecdysozoa</taxon>
        <taxon>Nematoda</taxon>
        <taxon>Chromadorea</taxon>
        <taxon>Rhabditida</taxon>
        <taxon>Tylenchina</taxon>
        <taxon>Panagrolaimomorpha</taxon>
        <taxon>Strongyloidoidea</taxon>
        <taxon>Strongyloididae</taxon>
        <taxon>Strongyloides</taxon>
    </lineage>
</organism>
<reference evidence="2" key="2">
    <citation type="submission" date="2015-08" db="UniProtKB">
        <authorList>
            <consortium name="WormBaseParasite"/>
        </authorList>
    </citation>
    <scope>IDENTIFICATION</scope>
</reference>
<proteinExistence type="predicted"/>
<keyword evidence="1" id="KW-1185">Reference proteome</keyword>
<evidence type="ECO:0000313" key="2">
    <source>
        <dbReference type="WBParaSite" id="SVE_1310400.1"/>
    </source>
</evidence>
<name>A0A0K0FS44_STRVS</name>
<accession>A0A0K0FS44</accession>
<dbReference type="WBParaSite" id="SVE_1310400.1">
    <property type="protein sequence ID" value="SVE_1310400.1"/>
    <property type="gene ID" value="SVE_1310400"/>
</dbReference>
<evidence type="ECO:0000313" key="1">
    <source>
        <dbReference type="Proteomes" id="UP000035680"/>
    </source>
</evidence>
<dbReference type="Proteomes" id="UP000035680">
    <property type="component" value="Unassembled WGS sequence"/>
</dbReference>